<dbReference type="PANTHER" id="PTHR30005:SF0">
    <property type="entry name" value="RETROGRADE REGULATION PROTEIN 2"/>
    <property type="match status" value="1"/>
</dbReference>
<organism evidence="2 3">
    <name type="scientific">Candidatus Acidulodesulfobacterium acidiphilum</name>
    <dbReference type="NCBI Taxonomy" id="2597224"/>
    <lineage>
        <taxon>Bacteria</taxon>
        <taxon>Deltaproteobacteria</taxon>
        <taxon>Candidatus Acidulodesulfobacterales</taxon>
        <taxon>Candidatus Acidulodesulfobacterium</taxon>
    </lineage>
</organism>
<dbReference type="SUPFAM" id="SSF53067">
    <property type="entry name" value="Actin-like ATPase domain"/>
    <property type="match status" value="2"/>
</dbReference>
<dbReference type="Pfam" id="PF02541">
    <property type="entry name" value="Ppx-GppA"/>
    <property type="match status" value="1"/>
</dbReference>
<dbReference type="InterPro" id="IPR043129">
    <property type="entry name" value="ATPase_NBD"/>
</dbReference>
<proteinExistence type="predicted"/>
<dbReference type="Gene3D" id="3.30.420.40">
    <property type="match status" value="1"/>
</dbReference>
<accession>A0A520X9B7</accession>
<dbReference type="CDD" id="cd24054">
    <property type="entry name" value="ASKHA_NBD_AaPPX-GppA_MtPPX2-like"/>
    <property type="match status" value="1"/>
</dbReference>
<feature type="domain" description="Ppx/GppA phosphatase N-terminal" evidence="1">
    <location>
        <begin position="42"/>
        <end position="313"/>
    </location>
</feature>
<dbReference type="InterPro" id="IPR050273">
    <property type="entry name" value="GppA/Ppx_hydrolase"/>
</dbReference>
<protein>
    <submittedName>
        <fullName evidence="2">Ppx/GppA family phosphatase</fullName>
    </submittedName>
</protein>
<evidence type="ECO:0000259" key="1">
    <source>
        <dbReference type="Pfam" id="PF02541"/>
    </source>
</evidence>
<evidence type="ECO:0000313" key="3">
    <source>
        <dbReference type="Proteomes" id="UP000322454"/>
    </source>
</evidence>
<dbReference type="Gene3D" id="3.30.420.150">
    <property type="entry name" value="Exopolyphosphatase. Domain 2"/>
    <property type="match status" value="1"/>
</dbReference>
<reference evidence="2 3" key="1">
    <citation type="submission" date="2019-01" db="EMBL/GenBank/DDBJ databases">
        <title>Insights into ecological role of a new deltaproteobacterial order Candidatus Sinidesulfobacterales (Sva0485) by metagenomics and metatranscriptomics.</title>
        <authorList>
            <person name="Tan S."/>
            <person name="Liu J."/>
            <person name="Fang Y."/>
            <person name="Hedlund B."/>
            <person name="Lian Z.-H."/>
            <person name="Huang L.-Y."/>
            <person name="Li J.-T."/>
            <person name="Huang L.-N."/>
            <person name="Li W.-J."/>
            <person name="Jiang H.-C."/>
            <person name="Dong H.-L."/>
            <person name="Shu W.-S."/>
        </authorList>
    </citation>
    <scope>NUCLEOTIDE SEQUENCE [LARGE SCALE GENOMIC DNA]</scope>
    <source>
        <strain evidence="2">AP4</strain>
    </source>
</reference>
<evidence type="ECO:0000313" key="2">
    <source>
        <dbReference type="EMBL" id="RZV37797.1"/>
    </source>
</evidence>
<name>A0A520X9B7_9DELT</name>
<gene>
    <name evidence="2" type="ORF">EVJ48_08295</name>
</gene>
<dbReference type="InterPro" id="IPR003695">
    <property type="entry name" value="Ppx_GppA_N"/>
</dbReference>
<dbReference type="EMBL" id="SHMQ01000030">
    <property type="protein sequence ID" value="RZV37797.1"/>
    <property type="molecule type" value="Genomic_DNA"/>
</dbReference>
<dbReference type="Proteomes" id="UP000322454">
    <property type="component" value="Unassembled WGS sequence"/>
</dbReference>
<dbReference type="PANTHER" id="PTHR30005">
    <property type="entry name" value="EXOPOLYPHOSPHATASE"/>
    <property type="match status" value="1"/>
</dbReference>
<dbReference type="AlphaFoldDB" id="A0A520X9B7"/>
<dbReference type="GO" id="GO:0016462">
    <property type="term" value="F:pyrophosphatase activity"/>
    <property type="evidence" value="ECO:0007669"/>
    <property type="project" value="TreeGrafter"/>
</dbReference>
<sequence length="314" mass="34783">MVSNSASDTKFKASIDIGTNTIRCLITGQENNFLSPDYVDMKIIRLGENFKKEGVITQNSINRLKKALKVYIEEIRNFGIKPENVVITGTSVLRDAPNAEEVKNIIFREFGFNLEIISGEKEALITLKGISKCFNGINEFYSIDIGGGSTEYVCVKNGAPLWKYSLNMGVVHLTEEVVKTDPVSEENLKELESRIEQKLNPLKAEIIESGFVFKPMTLFGTAGTATTLAMVDLNMKSYQRLKVHGYFVSREKTAGIYRKFASAKISDRLKIDGVETGREDLVLAGAAIMLKSIDFFEVSGFTVSECGLLEGLIS</sequence>
<comment type="caution">
    <text evidence="2">The sequence shown here is derived from an EMBL/GenBank/DDBJ whole genome shotgun (WGS) entry which is preliminary data.</text>
</comment>